<proteinExistence type="predicted"/>
<evidence type="ECO:0000313" key="2">
    <source>
        <dbReference type="EMBL" id="OCH93296.1"/>
    </source>
</evidence>
<reference evidence="2 3" key="1">
    <citation type="submission" date="2016-07" db="EMBL/GenBank/DDBJ databases">
        <title>Draft genome of the white-rot fungus Obba rivulosa 3A-2.</title>
        <authorList>
            <consortium name="DOE Joint Genome Institute"/>
            <person name="Miettinen O."/>
            <person name="Riley R."/>
            <person name="Acob R."/>
            <person name="Barry K."/>
            <person name="Cullen D."/>
            <person name="De Vries R."/>
            <person name="Hainaut M."/>
            <person name="Hatakka A."/>
            <person name="Henrissat B."/>
            <person name="Hilden K."/>
            <person name="Kuo R."/>
            <person name="Labutti K."/>
            <person name="Lipzen A."/>
            <person name="Makela M.R."/>
            <person name="Sandor L."/>
            <person name="Spatafora J.W."/>
            <person name="Grigoriev I.V."/>
            <person name="Hibbett D.S."/>
        </authorList>
    </citation>
    <scope>NUCLEOTIDE SEQUENCE [LARGE SCALE GENOMIC DNA]</scope>
    <source>
        <strain evidence="2 3">3A-2</strain>
    </source>
</reference>
<dbReference type="Proteomes" id="UP000250043">
    <property type="component" value="Unassembled WGS sequence"/>
</dbReference>
<organism evidence="2 3">
    <name type="scientific">Obba rivulosa</name>
    <dbReference type="NCBI Taxonomy" id="1052685"/>
    <lineage>
        <taxon>Eukaryota</taxon>
        <taxon>Fungi</taxon>
        <taxon>Dikarya</taxon>
        <taxon>Basidiomycota</taxon>
        <taxon>Agaricomycotina</taxon>
        <taxon>Agaricomycetes</taxon>
        <taxon>Polyporales</taxon>
        <taxon>Gelatoporiaceae</taxon>
        <taxon>Obba</taxon>
    </lineage>
</organism>
<dbReference type="EMBL" id="KV722357">
    <property type="protein sequence ID" value="OCH93296.1"/>
    <property type="molecule type" value="Genomic_DNA"/>
</dbReference>
<gene>
    <name evidence="2" type="ORF">OBBRIDRAFT_340823</name>
</gene>
<accession>A0A8E2DPD6</accession>
<sequence length="105" mass="11399">MRQRYALRIDSSAPAGVPNFGHLTSSRARHRRPPRRLGQPCALLEPRSHAPYPPSVIARSPEPNTLAAQISSLACLTARATPRRRYSQLAVFCSSSAAPNKVAPS</sequence>
<keyword evidence="3" id="KW-1185">Reference proteome</keyword>
<feature type="region of interest" description="Disordered" evidence="1">
    <location>
        <begin position="1"/>
        <end position="39"/>
    </location>
</feature>
<protein>
    <submittedName>
        <fullName evidence="2">Uncharacterized protein</fullName>
    </submittedName>
</protein>
<dbReference type="AlphaFoldDB" id="A0A8E2DPD6"/>
<evidence type="ECO:0000313" key="3">
    <source>
        <dbReference type="Proteomes" id="UP000250043"/>
    </source>
</evidence>
<name>A0A8E2DPD6_9APHY</name>
<evidence type="ECO:0000256" key="1">
    <source>
        <dbReference type="SAM" id="MobiDB-lite"/>
    </source>
</evidence>